<reference evidence="1 2" key="1">
    <citation type="submission" date="2020-12" db="EMBL/GenBank/DDBJ databases">
        <title>FDA dAtabase for Regulatory Grade micrObial Sequences (FDA-ARGOS): Supporting development and validation of Infectious Disease Dx tests.</title>
        <authorList>
            <person name="Nelson B."/>
            <person name="Plummer A."/>
            <person name="Tallon L."/>
            <person name="Sadzewicz L."/>
            <person name="Zhao X."/>
            <person name="Boylan J."/>
            <person name="Ott S."/>
            <person name="Bowen H."/>
            <person name="Vavikolanu K."/>
            <person name="Mehta A."/>
            <person name="Aluvathingal J."/>
            <person name="Nadendla S."/>
            <person name="Myers T."/>
            <person name="Yan Y."/>
            <person name="Sichtig H."/>
        </authorList>
    </citation>
    <scope>NUCLEOTIDE SEQUENCE [LARGE SCALE GENOMIC DNA]</scope>
    <source>
        <strain evidence="1 2">FDAARGOS_899</strain>
    </source>
</reference>
<protein>
    <submittedName>
        <fullName evidence="1">Uncharacterized protein</fullName>
    </submittedName>
</protein>
<evidence type="ECO:0000313" key="2">
    <source>
        <dbReference type="Proteomes" id="UP000594943"/>
    </source>
</evidence>
<dbReference type="SUPFAM" id="SSF53383">
    <property type="entry name" value="PLP-dependent transferases"/>
    <property type="match status" value="1"/>
</dbReference>
<name>A0A7T2U7C7_9BURK</name>
<accession>A0A7T2U7C7</accession>
<dbReference type="EMBL" id="CP065687">
    <property type="protein sequence ID" value="QPS47040.1"/>
    <property type="molecule type" value="Genomic_DNA"/>
</dbReference>
<dbReference type="RefSeq" id="WP_009915223.1">
    <property type="nucleotide sequence ID" value="NZ_CP013382.1"/>
</dbReference>
<organism evidence="1 2">
    <name type="scientific">Burkholderia humptydooensis</name>
    <dbReference type="NCBI Taxonomy" id="430531"/>
    <lineage>
        <taxon>Bacteria</taxon>
        <taxon>Pseudomonadati</taxon>
        <taxon>Pseudomonadota</taxon>
        <taxon>Betaproteobacteria</taxon>
        <taxon>Burkholderiales</taxon>
        <taxon>Burkholderiaceae</taxon>
        <taxon>Burkholderia</taxon>
        <taxon>pseudomallei group</taxon>
    </lineage>
</organism>
<dbReference type="Proteomes" id="UP000594943">
    <property type="component" value="Chromosome 2"/>
</dbReference>
<gene>
    <name evidence="1" type="ORF">I6G56_21440</name>
</gene>
<dbReference type="AlphaFoldDB" id="A0A7T2U7C7"/>
<proteinExistence type="predicted"/>
<dbReference type="InterPro" id="IPR015424">
    <property type="entry name" value="PyrdxlP-dep_Trfase"/>
</dbReference>
<sequence>MRAYTDGRDSAWVDFTKGLGCPVGAVPAAAALYALDHRVERLAAIARTLAERGGGR</sequence>
<dbReference type="KEGG" id="bhg:I6G56_21440"/>
<evidence type="ECO:0000313" key="1">
    <source>
        <dbReference type="EMBL" id="QPS47040.1"/>
    </source>
</evidence>